<keyword evidence="4" id="KW-1185">Reference proteome</keyword>
<evidence type="ECO:0000259" key="2">
    <source>
        <dbReference type="Pfam" id="PF13271"/>
    </source>
</evidence>
<evidence type="ECO:0000313" key="4">
    <source>
        <dbReference type="Proteomes" id="UP001523216"/>
    </source>
</evidence>
<dbReference type="PANTHER" id="PTHR30595">
    <property type="entry name" value="GLPR-RELATED TRANSCRIPTIONAL REPRESSOR"/>
    <property type="match status" value="1"/>
</dbReference>
<feature type="domain" description="DUF4062" evidence="2">
    <location>
        <begin position="8"/>
        <end position="95"/>
    </location>
</feature>
<dbReference type="Proteomes" id="UP001523216">
    <property type="component" value="Unassembled WGS sequence"/>
</dbReference>
<dbReference type="Gene3D" id="3.40.50.300">
    <property type="entry name" value="P-loop containing nucleotide triphosphate hydrolases"/>
    <property type="match status" value="1"/>
</dbReference>
<accession>A0ABT0XSA0</accession>
<protein>
    <submittedName>
        <fullName evidence="3">DUF4062 domain-containing protein</fullName>
    </submittedName>
</protein>
<proteinExistence type="predicted"/>
<feature type="domain" description="Orc1-like AAA ATPase" evidence="1">
    <location>
        <begin position="568"/>
        <end position="642"/>
    </location>
</feature>
<dbReference type="Gene3D" id="3.30.565.60">
    <property type="match status" value="1"/>
</dbReference>
<dbReference type="Pfam" id="PF13749">
    <property type="entry name" value="HATPase_c_4"/>
    <property type="match status" value="1"/>
</dbReference>
<dbReference type="PANTHER" id="PTHR30595:SF6">
    <property type="entry name" value="SCHLAFEN ALBA-2 DOMAIN-CONTAINING PROTEIN"/>
    <property type="match status" value="1"/>
</dbReference>
<gene>
    <name evidence="3" type="ORF">LXN57_03445</name>
</gene>
<organism evidence="3 4">
    <name type="scientific">Paractinoplanes hotanensis</name>
    <dbReference type="NCBI Taxonomy" id="2906497"/>
    <lineage>
        <taxon>Bacteria</taxon>
        <taxon>Bacillati</taxon>
        <taxon>Actinomycetota</taxon>
        <taxon>Actinomycetes</taxon>
        <taxon>Micromonosporales</taxon>
        <taxon>Micromonosporaceae</taxon>
        <taxon>Paractinoplanes</taxon>
    </lineage>
</organism>
<dbReference type="Pfam" id="PF13271">
    <property type="entry name" value="DUF4062"/>
    <property type="match status" value="1"/>
</dbReference>
<dbReference type="RefSeq" id="WP_251796518.1">
    <property type="nucleotide sequence ID" value="NZ_JAMQOL010000003.1"/>
</dbReference>
<dbReference type="InterPro" id="IPR025139">
    <property type="entry name" value="DUF4062"/>
</dbReference>
<dbReference type="InterPro" id="IPR027417">
    <property type="entry name" value="P-loop_NTPase"/>
</dbReference>
<dbReference type="InterPro" id="IPR038475">
    <property type="entry name" value="RecG_C_sf"/>
</dbReference>
<dbReference type="EMBL" id="JAMQOL010000003">
    <property type="protein sequence ID" value="MCM4076617.1"/>
    <property type="molecule type" value="Genomic_DNA"/>
</dbReference>
<dbReference type="Pfam" id="PF13191">
    <property type="entry name" value="AAA_16"/>
    <property type="match status" value="1"/>
</dbReference>
<sequence length="780" mass="83327">MADEKLLVFLSHTSELRAHPAGRSFVDAAESAVLKVGWLPVDMKHFAAQDQNAAAASIEAVEKADILVGLVGFRWGSAVSDEPDKSYTELEFDAASRRRPPLTRLMFLLAGDRALPIPFDQMRDANSTRQDAFRKRVMQEGLIVSTVAGPDELEVALLHALTEEKARRRSKAEAERTRSGPATSAGALRLLTHPADIERRAWLAGVLNQAGFAVSAGDDDGDGPLVVGATYKAVATGLLGGSQLEPGPLIVVELDEDLAIAADTTRVRAYDGTPETVAGRLREALAPYLPPEPAEPITPVAAASEPVTGPDALDQLTDELDFDTGHIASFRADLRPERLSALPAVLSDRQFLESCALMSGGRLTRAGVLLFGRQPERVLPTALVQCTHYFGTERAAARESEHMHGPIAHQIERARQFVADRTGEGTAAAYPMIAVREVLANALVHRDYEDRERTVHVRLFADRLEISSPGAWAGRTLPDEQAQDLRALAGESRKRNFRLASALTWVKLVEGEGSGIPTAVADCAELDAPEPVVVRQDGFVKVVLRPSRSGAPGGRSGPVWNIPARTANFVGRGDLLDRIGQAFASAASSVLVLHGDQGTGKTTTAKEFAHRHAGDYDVAWWVSANDPAPVDDQLAALARTIRPESAETRPDLGEALSGQRSLLVLDDIENPAEVLSRLPAEAGHVLITSQHGGRVGAAAAITVGRFGRAESIALLRSRDPELTVGQADRIAAAKGDLPREVESVVDFLGYTGLSADDYLAQAARAALDEMPGPGQPGPVD</sequence>
<dbReference type="InterPro" id="IPR041664">
    <property type="entry name" value="AAA_16"/>
</dbReference>
<name>A0ABT0XSA0_9ACTN</name>
<evidence type="ECO:0000259" key="1">
    <source>
        <dbReference type="Pfam" id="PF13191"/>
    </source>
</evidence>
<comment type="caution">
    <text evidence="3">The sequence shown here is derived from an EMBL/GenBank/DDBJ whole genome shotgun (WGS) entry which is preliminary data.</text>
</comment>
<dbReference type="SUPFAM" id="SSF52540">
    <property type="entry name" value="P-loop containing nucleoside triphosphate hydrolases"/>
    <property type="match status" value="1"/>
</dbReference>
<reference evidence="3 4" key="1">
    <citation type="submission" date="2022-06" db="EMBL/GenBank/DDBJ databases">
        <title>Actinoplanes abujensis sp. nov., isolated from Nigerian arid soil.</title>
        <authorList>
            <person name="Ding P."/>
        </authorList>
    </citation>
    <scope>NUCLEOTIDE SEQUENCE [LARGE SCALE GENOMIC DNA]</scope>
    <source>
        <strain evidence="4">TRM88002</strain>
    </source>
</reference>
<evidence type="ECO:0000313" key="3">
    <source>
        <dbReference type="EMBL" id="MCM4076617.1"/>
    </source>
</evidence>